<sequence length="195" mass="22166">MDKTWEKHYEILHPLLISCNSGTPITWDYTMGRIVVHDENVWNERLKANAKLAPYRRRIVIENWDDICTLFSQERADGQGGKNLLLHEGPVVQRSCGRRDGGRQRTATAAPKRAAPTGRRREVFGRESVRVDKYVCVRVCELRGGRGSDGAAVGGDDNLETSSSGGRWLRVSGGTTSREFRSGRERWRRRRGNRE</sequence>
<protein>
    <submittedName>
        <fullName evidence="2">Uncharacterized protein</fullName>
    </submittedName>
</protein>
<proteinExistence type="predicted"/>
<dbReference type="EMBL" id="JBEAFC010000001">
    <property type="protein sequence ID" value="KAL1569358.1"/>
    <property type="molecule type" value="Genomic_DNA"/>
</dbReference>
<name>A0ABD1INA7_SALDI</name>
<comment type="caution">
    <text evidence="2">The sequence shown here is derived from an EMBL/GenBank/DDBJ whole genome shotgun (WGS) entry which is preliminary data.</text>
</comment>
<evidence type="ECO:0000256" key="1">
    <source>
        <dbReference type="SAM" id="MobiDB-lite"/>
    </source>
</evidence>
<feature type="region of interest" description="Disordered" evidence="1">
    <location>
        <begin position="95"/>
        <end position="118"/>
    </location>
</feature>
<accession>A0ABD1INA7</accession>
<reference evidence="2 3" key="1">
    <citation type="submission" date="2024-06" db="EMBL/GenBank/DDBJ databases">
        <title>A chromosome level genome sequence of Diviner's sage (Salvia divinorum).</title>
        <authorList>
            <person name="Ford S.A."/>
            <person name="Ro D.-K."/>
            <person name="Ness R.W."/>
            <person name="Phillips M.A."/>
        </authorList>
    </citation>
    <scope>NUCLEOTIDE SEQUENCE [LARGE SCALE GENOMIC DNA]</scope>
    <source>
        <strain evidence="2">SAF-2024a</strain>
        <tissue evidence="2">Leaf</tissue>
    </source>
</reference>
<evidence type="ECO:0000313" key="2">
    <source>
        <dbReference type="EMBL" id="KAL1569358.1"/>
    </source>
</evidence>
<dbReference type="AlphaFoldDB" id="A0ABD1INA7"/>
<dbReference type="Proteomes" id="UP001567538">
    <property type="component" value="Unassembled WGS sequence"/>
</dbReference>
<evidence type="ECO:0000313" key="3">
    <source>
        <dbReference type="Proteomes" id="UP001567538"/>
    </source>
</evidence>
<keyword evidence="3" id="KW-1185">Reference proteome</keyword>
<gene>
    <name evidence="2" type="ORF">AAHA92_00844</name>
</gene>
<feature type="region of interest" description="Disordered" evidence="1">
    <location>
        <begin position="146"/>
        <end position="195"/>
    </location>
</feature>
<feature type="compositionally biased region" description="Low complexity" evidence="1">
    <location>
        <begin position="105"/>
        <end position="117"/>
    </location>
</feature>
<feature type="compositionally biased region" description="Basic residues" evidence="1">
    <location>
        <begin position="186"/>
        <end position="195"/>
    </location>
</feature>
<organism evidence="2 3">
    <name type="scientific">Salvia divinorum</name>
    <name type="common">Maria pastora</name>
    <name type="synonym">Diviner's sage</name>
    <dbReference type="NCBI Taxonomy" id="28513"/>
    <lineage>
        <taxon>Eukaryota</taxon>
        <taxon>Viridiplantae</taxon>
        <taxon>Streptophyta</taxon>
        <taxon>Embryophyta</taxon>
        <taxon>Tracheophyta</taxon>
        <taxon>Spermatophyta</taxon>
        <taxon>Magnoliopsida</taxon>
        <taxon>eudicotyledons</taxon>
        <taxon>Gunneridae</taxon>
        <taxon>Pentapetalae</taxon>
        <taxon>asterids</taxon>
        <taxon>lamiids</taxon>
        <taxon>Lamiales</taxon>
        <taxon>Lamiaceae</taxon>
        <taxon>Nepetoideae</taxon>
        <taxon>Mentheae</taxon>
        <taxon>Salviinae</taxon>
        <taxon>Salvia</taxon>
        <taxon>Salvia subgen. Calosphace</taxon>
    </lineage>
</organism>